<gene>
    <name evidence="2" type="ORF">J2S69_002941</name>
    <name evidence="1" type="ORF">O2L01_05060</name>
</gene>
<evidence type="ECO:0000313" key="4">
    <source>
        <dbReference type="Proteomes" id="UP001183604"/>
    </source>
</evidence>
<name>A0A9X3STI6_9ACTN</name>
<proteinExistence type="predicted"/>
<dbReference type="Proteomes" id="UP001145799">
    <property type="component" value="Unassembled WGS sequence"/>
</dbReference>
<dbReference type="EMBL" id="JAPZVQ010000002">
    <property type="protein sequence ID" value="MDA1384345.1"/>
    <property type="molecule type" value="Genomic_DNA"/>
</dbReference>
<dbReference type="RefSeq" id="WP_270120785.1">
    <property type="nucleotide sequence ID" value="NZ_BAAAOM010000004.1"/>
</dbReference>
<reference evidence="1" key="1">
    <citation type="submission" date="2022-12" db="EMBL/GenBank/DDBJ databases">
        <title>Gycomyces niveus sp.nov., a novel actinomycete isolated from soil in Shouguang.</title>
        <authorList>
            <person name="Yang X."/>
        </authorList>
    </citation>
    <scope>NUCLEOTIDE SEQUENCE</scope>
    <source>
        <strain evidence="1">DSM 44724</strain>
    </source>
</reference>
<evidence type="ECO:0000313" key="2">
    <source>
        <dbReference type="EMBL" id="MDR7339222.1"/>
    </source>
</evidence>
<dbReference type="AlphaFoldDB" id="A0A9X3STI6"/>
<protein>
    <submittedName>
        <fullName evidence="1">Uncharacterized protein</fullName>
    </submittedName>
</protein>
<reference evidence="2 4" key="2">
    <citation type="submission" date="2023-07" db="EMBL/GenBank/DDBJ databases">
        <title>Sequencing the genomes of 1000 actinobacteria strains.</title>
        <authorList>
            <person name="Klenk H.-P."/>
        </authorList>
    </citation>
    <scope>NUCLEOTIDE SEQUENCE [LARGE SCALE GENOMIC DNA]</scope>
    <source>
        <strain evidence="2 4">DSM 44724</strain>
    </source>
</reference>
<sequence length="174" mass="19051">MEVDEPVTSLRLDAVSISGMIQAASRINRDTAADLDFVLYAPTGSGKSRVFVELVDEWNQIFRLPSGDDKRSRVRTAFEAIQSASTVESRRSAARAFLAALSDLICDLRILLARILMILLSLLMGRQGSASSAPVWKIHPLKIYPQVTPRGSNYSFPVLVRRGSHEGSSLGASF</sequence>
<keyword evidence="4" id="KW-1185">Reference proteome</keyword>
<evidence type="ECO:0000313" key="3">
    <source>
        <dbReference type="Proteomes" id="UP001145799"/>
    </source>
</evidence>
<accession>A0A9X3STI6</accession>
<evidence type="ECO:0000313" key="1">
    <source>
        <dbReference type="EMBL" id="MDA1384345.1"/>
    </source>
</evidence>
<comment type="caution">
    <text evidence="1">The sequence shown here is derived from an EMBL/GenBank/DDBJ whole genome shotgun (WGS) entry which is preliminary data.</text>
</comment>
<dbReference type="EMBL" id="JAVDYD010000001">
    <property type="protein sequence ID" value="MDR7339222.1"/>
    <property type="molecule type" value="Genomic_DNA"/>
</dbReference>
<organism evidence="1 3">
    <name type="scientific">Glycomyces lechevalierae</name>
    <dbReference type="NCBI Taxonomy" id="256034"/>
    <lineage>
        <taxon>Bacteria</taxon>
        <taxon>Bacillati</taxon>
        <taxon>Actinomycetota</taxon>
        <taxon>Actinomycetes</taxon>
        <taxon>Glycomycetales</taxon>
        <taxon>Glycomycetaceae</taxon>
        <taxon>Glycomyces</taxon>
    </lineage>
</organism>
<dbReference type="Proteomes" id="UP001183604">
    <property type="component" value="Unassembled WGS sequence"/>
</dbReference>